<reference evidence="2 3" key="1">
    <citation type="submission" date="2022-08" db="EMBL/GenBank/DDBJ databases">
        <title>Reclassification of Massilia species as members of the genera Telluria, Duganella, Pseudoduganella, Mokoshia gen. nov. and Zemynaea gen. nov. using orthogonal and non-orthogonal genome-based approaches.</title>
        <authorList>
            <person name="Bowman J.P."/>
        </authorList>
    </citation>
    <scope>NUCLEOTIDE SEQUENCE [LARGE SCALE GENOMIC DNA]</scope>
    <source>
        <strain evidence="2 3">JCM 31316</strain>
    </source>
</reference>
<evidence type="ECO:0000259" key="1">
    <source>
        <dbReference type="Pfam" id="PF12680"/>
    </source>
</evidence>
<proteinExistence type="predicted"/>
<evidence type="ECO:0000313" key="2">
    <source>
        <dbReference type="EMBL" id="MCS0583170.1"/>
    </source>
</evidence>
<dbReference type="Proteomes" id="UP001204151">
    <property type="component" value="Unassembled WGS sequence"/>
</dbReference>
<sequence>MSGTITLKETATDFLRLTARGQVDEAFSRYVAPGFRHHNPHFAADMATLQAAMKENAGRFPRMVFEVQRAIAEGPLVAVHSRAVMEEGGTELAIVHILRFEGDRIAEMWDIAQPAPVPMANRDGMF</sequence>
<dbReference type="Gene3D" id="3.10.450.50">
    <property type="match status" value="1"/>
</dbReference>
<accession>A0ABT1ZTA1</accession>
<dbReference type="InterPro" id="IPR032710">
    <property type="entry name" value="NTF2-like_dom_sf"/>
</dbReference>
<comment type="caution">
    <text evidence="2">The sequence shown here is derived from an EMBL/GenBank/DDBJ whole genome shotgun (WGS) entry which is preliminary data.</text>
</comment>
<dbReference type="Pfam" id="PF12680">
    <property type="entry name" value="SnoaL_2"/>
    <property type="match status" value="1"/>
</dbReference>
<feature type="domain" description="SnoaL-like" evidence="1">
    <location>
        <begin position="12"/>
        <end position="108"/>
    </location>
</feature>
<organism evidence="2 3">
    <name type="scientific">Massilia pinisoli</name>
    <dbReference type="NCBI Taxonomy" id="1772194"/>
    <lineage>
        <taxon>Bacteria</taxon>
        <taxon>Pseudomonadati</taxon>
        <taxon>Pseudomonadota</taxon>
        <taxon>Betaproteobacteria</taxon>
        <taxon>Burkholderiales</taxon>
        <taxon>Oxalobacteraceae</taxon>
        <taxon>Telluria group</taxon>
        <taxon>Massilia</taxon>
    </lineage>
</organism>
<dbReference type="SUPFAM" id="SSF54427">
    <property type="entry name" value="NTF2-like"/>
    <property type="match status" value="1"/>
</dbReference>
<dbReference type="EMBL" id="JANUGW010000011">
    <property type="protein sequence ID" value="MCS0583170.1"/>
    <property type="molecule type" value="Genomic_DNA"/>
</dbReference>
<evidence type="ECO:0000313" key="3">
    <source>
        <dbReference type="Proteomes" id="UP001204151"/>
    </source>
</evidence>
<dbReference type="InterPro" id="IPR037401">
    <property type="entry name" value="SnoaL-like"/>
</dbReference>
<dbReference type="RefSeq" id="WP_258817759.1">
    <property type="nucleotide sequence ID" value="NZ_JANUGW010000011.1"/>
</dbReference>
<protein>
    <submittedName>
        <fullName evidence="2">Nuclear transport factor 2 family protein</fullName>
    </submittedName>
</protein>
<gene>
    <name evidence="2" type="ORF">NX784_16390</name>
</gene>
<keyword evidence="3" id="KW-1185">Reference proteome</keyword>
<name>A0ABT1ZTA1_9BURK</name>